<dbReference type="InterPro" id="IPR033467">
    <property type="entry name" value="Tesmin/TSO1-like_CXC"/>
</dbReference>
<organism evidence="5">
    <name type="scientific">Hyalella azteca</name>
    <name type="common">Amphipod</name>
    <dbReference type="NCBI Taxonomy" id="294128"/>
    <lineage>
        <taxon>Eukaryota</taxon>
        <taxon>Metazoa</taxon>
        <taxon>Ecdysozoa</taxon>
        <taxon>Arthropoda</taxon>
        <taxon>Crustacea</taxon>
        <taxon>Multicrustacea</taxon>
        <taxon>Malacostraca</taxon>
        <taxon>Eumalacostraca</taxon>
        <taxon>Peracarida</taxon>
        <taxon>Amphipoda</taxon>
        <taxon>Senticaudata</taxon>
        <taxon>Talitrida</taxon>
        <taxon>Talitroidea</taxon>
        <taxon>Hyalellidae</taxon>
        <taxon>Hyalella</taxon>
    </lineage>
</organism>
<evidence type="ECO:0000313" key="5">
    <source>
        <dbReference type="EMBL" id="KAA0191289.1"/>
    </source>
</evidence>
<dbReference type="SMART" id="SM01114">
    <property type="entry name" value="CXC"/>
    <property type="match status" value="2"/>
</dbReference>
<evidence type="ECO:0000256" key="3">
    <source>
        <dbReference type="ARBA" id="ARBA00023242"/>
    </source>
</evidence>
<reference evidence="5" key="2">
    <citation type="journal article" date="2018" name="Environ. Sci. Technol.">
        <title>The Toxicogenome of Hyalella azteca: A Model for Sediment Ecotoxicology and Evolutionary Toxicology.</title>
        <authorList>
            <person name="Poynton H.C."/>
            <person name="Hasenbein S."/>
            <person name="Benoit J.B."/>
            <person name="Sepulveda M.S."/>
            <person name="Poelchau M.F."/>
            <person name="Hughes D.S.T."/>
            <person name="Murali S.C."/>
            <person name="Chen S."/>
            <person name="Glastad K.M."/>
            <person name="Goodisman M.A.D."/>
            <person name="Werren J.H."/>
            <person name="Vineis J.H."/>
            <person name="Bowen J.L."/>
            <person name="Friedrich M."/>
            <person name="Jones J."/>
            <person name="Robertson H.M."/>
            <person name="Feyereisen R."/>
            <person name="Mechler-Hickson A."/>
            <person name="Mathers N."/>
            <person name="Lee C.E."/>
            <person name="Colbourne J.K."/>
            <person name="Biales A."/>
            <person name="Johnston J.S."/>
            <person name="Wellborn G.A."/>
            <person name="Rosendale A.J."/>
            <person name="Cridge A.G."/>
            <person name="Munoz-Torres M.C."/>
            <person name="Bain P.A."/>
            <person name="Manny A.R."/>
            <person name="Major K.M."/>
            <person name="Lambert F.N."/>
            <person name="Vulpe C.D."/>
            <person name="Tuck P."/>
            <person name="Blalock B.J."/>
            <person name="Lin Y.Y."/>
            <person name="Smith M.E."/>
            <person name="Ochoa-Acuna H."/>
            <person name="Chen M.M."/>
            <person name="Childers C.P."/>
            <person name="Qu J."/>
            <person name="Dugan S."/>
            <person name="Lee S.L."/>
            <person name="Chao H."/>
            <person name="Dinh H."/>
            <person name="Han Y."/>
            <person name="Doddapaneni H."/>
            <person name="Worley K.C."/>
            <person name="Muzny D.M."/>
            <person name="Gibbs R.A."/>
            <person name="Richards S."/>
        </authorList>
    </citation>
    <scope>NUCLEOTIDE SEQUENCE</scope>
    <source>
        <strain evidence="5">HAZT.00-mixed</strain>
        <tissue evidence="5">Whole organism</tissue>
    </source>
</reference>
<dbReference type="Proteomes" id="UP000711488">
    <property type="component" value="Unassembled WGS sequence"/>
</dbReference>
<dbReference type="GO" id="GO:0006355">
    <property type="term" value="P:regulation of DNA-templated transcription"/>
    <property type="evidence" value="ECO:0007669"/>
    <property type="project" value="TreeGrafter"/>
</dbReference>
<evidence type="ECO:0000259" key="4">
    <source>
        <dbReference type="PROSITE" id="PS51634"/>
    </source>
</evidence>
<dbReference type="InterPro" id="IPR028307">
    <property type="entry name" value="Lin-54_fam"/>
</dbReference>
<accession>A0A6A0GX15</accession>
<evidence type="ECO:0000256" key="2">
    <source>
        <dbReference type="ARBA" id="ARBA00007267"/>
    </source>
</evidence>
<protein>
    <recommendedName>
        <fullName evidence="4">CRC domain-containing protein</fullName>
    </recommendedName>
</protein>
<comment type="similarity">
    <text evidence="2">Belongs to the lin-54 family.</text>
</comment>
<sequence length="233" mass="25317">MYRYCDCFANGEFCNNCNCSNCYNNLNHEEERQKAIKLCLDRNPSAFKPKIGKGGTSTERRHNKGCNCKRSGCLKNYCECYEAKIPCSNMCKCYGCKNVDNATLLERRKLMQLPPDPSTIMSSAAPAHSLTSSIMDSLGSIGSTTSPSKFGALKGVGSSRGPSPPCGAVSYRISQEVVSATCGCILATAARSQKQGLERRQTEAAIIKEFHNCIQHIIQGCMTSQARAKGKGI</sequence>
<dbReference type="OrthoDB" id="6283463at2759"/>
<dbReference type="InterPro" id="IPR005172">
    <property type="entry name" value="CRC"/>
</dbReference>
<evidence type="ECO:0000256" key="1">
    <source>
        <dbReference type="ARBA" id="ARBA00004123"/>
    </source>
</evidence>
<feature type="domain" description="CRC" evidence="4">
    <location>
        <begin position="1"/>
        <end position="101"/>
    </location>
</feature>
<comment type="subcellular location">
    <subcellularLocation>
        <location evidence="1">Nucleus</location>
    </subcellularLocation>
</comment>
<name>A0A6A0GX15_HYAAZ</name>
<dbReference type="Pfam" id="PF03638">
    <property type="entry name" value="TCR"/>
    <property type="match status" value="1"/>
</dbReference>
<dbReference type="EMBL" id="JQDR03012403">
    <property type="protein sequence ID" value="KAA0191289.1"/>
    <property type="molecule type" value="Genomic_DNA"/>
</dbReference>
<keyword evidence="3" id="KW-0539">Nucleus</keyword>
<reference evidence="5" key="3">
    <citation type="submission" date="2019-06" db="EMBL/GenBank/DDBJ databases">
        <authorList>
            <person name="Poynton C."/>
            <person name="Hasenbein S."/>
            <person name="Benoit J.B."/>
            <person name="Sepulveda M.S."/>
            <person name="Poelchau M.F."/>
            <person name="Murali S.C."/>
            <person name="Chen S."/>
            <person name="Glastad K.M."/>
            <person name="Werren J.H."/>
            <person name="Vineis J.H."/>
            <person name="Bowen J.L."/>
            <person name="Friedrich M."/>
            <person name="Jones J."/>
            <person name="Robertson H.M."/>
            <person name="Feyereisen R."/>
            <person name="Mechler-Hickson A."/>
            <person name="Mathers N."/>
            <person name="Lee C.E."/>
            <person name="Colbourne J.K."/>
            <person name="Biales A."/>
            <person name="Johnston J.S."/>
            <person name="Wellborn G.A."/>
            <person name="Rosendale A.J."/>
            <person name="Cridge A.G."/>
            <person name="Munoz-Torres M.C."/>
            <person name="Bain P.A."/>
            <person name="Manny A.R."/>
            <person name="Major K.M."/>
            <person name="Lambert F.N."/>
            <person name="Vulpe C.D."/>
            <person name="Tuck P."/>
            <person name="Blalock B.J."/>
            <person name="Lin Y.-Y."/>
            <person name="Smith M.E."/>
            <person name="Ochoa-Acuna H."/>
            <person name="Chen M.-J.M."/>
            <person name="Childers C.P."/>
            <person name="Qu J."/>
            <person name="Dugan S."/>
            <person name="Lee S.L."/>
            <person name="Chao H."/>
            <person name="Dinh H."/>
            <person name="Han Y."/>
            <person name="Doddapaneni H."/>
            <person name="Worley K.C."/>
            <person name="Muzny D.M."/>
            <person name="Gibbs R.A."/>
            <person name="Richards S."/>
        </authorList>
    </citation>
    <scope>NUCLEOTIDE SEQUENCE</scope>
    <source>
        <strain evidence="5">HAZT.00-mixed</strain>
        <tissue evidence="5">Whole organism</tissue>
    </source>
</reference>
<gene>
    <name evidence="5" type="ORF">HAZT_HAZT008346</name>
</gene>
<proteinExistence type="inferred from homology"/>
<dbReference type="GO" id="GO:0005634">
    <property type="term" value="C:nucleus"/>
    <property type="evidence" value="ECO:0007669"/>
    <property type="project" value="UniProtKB-SubCell"/>
</dbReference>
<reference evidence="5" key="1">
    <citation type="submission" date="2014-08" db="EMBL/GenBank/DDBJ databases">
        <authorList>
            <person name="Murali S."/>
            <person name="Richards S."/>
            <person name="Bandaranaike D."/>
            <person name="Bellair M."/>
            <person name="Blankenburg K."/>
            <person name="Chao H."/>
            <person name="Dinh H."/>
            <person name="Doddapaneni H."/>
            <person name="Dugan-Rocha S."/>
            <person name="Elkadiri S."/>
            <person name="Gnanaolivu R."/>
            <person name="Hughes D."/>
            <person name="Lee S."/>
            <person name="Li M."/>
            <person name="Ming W."/>
            <person name="Munidasa M."/>
            <person name="Muniz J."/>
            <person name="Nguyen L."/>
            <person name="Osuji N."/>
            <person name="Pu L.-L."/>
            <person name="Puazo M."/>
            <person name="Skinner E."/>
            <person name="Qu C."/>
            <person name="Quiroz J."/>
            <person name="Raj R."/>
            <person name="Weissenberger G."/>
            <person name="Xin Y."/>
            <person name="Zou X."/>
            <person name="Han Y."/>
            <person name="Worley K."/>
            <person name="Muzny D."/>
            <person name="Gibbs R."/>
        </authorList>
    </citation>
    <scope>NUCLEOTIDE SEQUENCE</scope>
    <source>
        <strain evidence="5">HAZT.00-mixed</strain>
        <tissue evidence="5">Whole organism</tissue>
    </source>
</reference>
<dbReference type="PANTHER" id="PTHR12446">
    <property type="entry name" value="TESMIN/TSO1-RELATED"/>
    <property type="match status" value="1"/>
</dbReference>
<comment type="caution">
    <text evidence="5">The sequence shown here is derived from an EMBL/GenBank/DDBJ whole genome shotgun (WGS) entry which is preliminary data.</text>
</comment>
<dbReference type="AlphaFoldDB" id="A0A6A0GX15"/>
<dbReference type="PANTHER" id="PTHR12446:SF34">
    <property type="entry name" value="PROTEIN LIN-54 HOMOLOG"/>
    <property type="match status" value="1"/>
</dbReference>
<dbReference type="PROSITE" id="PS51634">
    <property type="entry name" value="CRC"/>
    <property type="match status" value="1"/>
</dbReference>